<protein>
    <submittedName>
        <fullName evidence="1">Uncharacterized protein</fullName>
    </submittedName>
</protein>
<dbReference type="EMBL" id="LCYG01000020">
    <property type="protein sequence ID" value="KLK93353.1"/>
    <property type="molecule type" value="Genomic_DNA"/>
</dbReference>
<evidence type="ECO:0000313" key="2">
    <source>
        <dbReference type="Proteomes" id="UP000035489"/>
    </source>
</evidence>
<accession>A0A0H1RDW3</accession>
<organism evidence="1 2">
    <name type="scientific">Microvirga vignae</name>
    <dbReference type="NCBI Taxonomy" id="1225564"/>
    <lineage>
        <taxon>Bacteria</taxon>
        <taxon>Pseudomonadati</taxon>
        <taxon>Pseudomonadota</taxon>
        <taxon>Alphaproteobacteria</taxon>
        <taxon>Hyphomicrobiales</taxon>
        <taxon>Methylobacteriaceae</taxon>
        <taxon>Microvirga</taxon>
    </lineage>
</organism>
<proteinExistence type="predicted"/>
<dbReference type="Proteomes" id="UP000035489">
    <property type="component" value="Unassembled WGS sequence"/>
</dbReference>
<reference evidence="1 2" key="1">
    <citation type="submission" date="2015-05" db="EMBL/GenBank/DDBJ databases">
        <title>Draft genome sequence of Microvirga vignae strain BR3299, a novel nitrogen fixing bacteria isolated from Brazil semi-aired region.</title>
        <authorList>
            <person name="Zilli J.E."/>
            <person name="Passos S.R."/>
            <person name="Leite J."/>
            <person name="Baldani J.I."/>
            <person name="Xavier G.R."/>
            <person name="Rumjaneck N.G."/>
            <person name="Simoes-Araujo J.L."/>
        </authorList>
    </citation>
    <scope>NUCLEOTIDE SEQUENCE [LARGE SCALE GENOMIC DNA]</scope>
    <source>
        <strain evidence="1 2">BR3299</strain>
    </source>
</reference>
<sequence>MPITMCSNLMPSLRNLPHQPWMPISYPTQDKKSRANLVFRQEPQYSLCVGHDPARLSVPISAINNVFEGVSLIMLFYVNA</sequence>
<keyword evidence="2" id="KW-1185">Reference proteome</keyword>
<comment type="caution">
    <text evidence="1">The sequence shown here is derived from an EMBL/GenBank/DDBJ whole genome shotgun (WGS) entry which is preliminary data.</text>
</comment>
<name>A0A0H1RDW3_9HYPH</name>
<evidence type="ECO:0000313" key="1">
    <source>
        <dbReference type="EMBL" id="KLK93353.1"/>
    </source>
</evidence>
<dbReference type="AlphaFoldDB" id="A0A0H1RDW3"/>
<gene>
    <name evidence="1" type="ORF">AA309_08365</name>
</gene>